<dbReference type="EMBL" id="OD013153">
    <property type="protein sequence ID" value="CAD7417268.1"/>
    <property type="molecule type" value="Genomic_DNA"/>
</dbReference>
<gene>
    <name evidence="1" type="ORF">TPSB3V08_LOCUS11646</name>
</gene>
<sequence>MIVQQEEDWMYELYCADQQLECVPEDQRLIVKPTLHNGTHNYAHSNDDVNELGDSHHGKTCRHKSRVIVLVTIACCET</sequence>
<evidence type="ECO:0000313" key="1">
    <source>
        <dbReference type="EMBL" id="CAD7417268.1"/>
    </source>
</evidence>
<name>A0A7R9DPL3_TIMPO</name>
<dbReference type="AlphaFoldDB" id="A0A7R9DPL3"/>
<organism evidence="1">
    <name type="scientific">Timema poppense</name>
    <name type="common">Walking stick</name>
    <dbReference type="NCBI Taxonomy" id="170557"/>
    <lineage>
        <taxon>Eukaryota</taxon>
        <taxon>Metazoa</taxon>
        <taxon>Ecdysozoa</taxon>
        <taxon>Arthropoda</taxon>
        <taxon>Hexapoda</taxon>
        <taxon>Insecta</taxon>
        <taxon>Pterygota</taxon>
        <taxon>Neoptera</taxon>
        <taxon>Polyneoptera</taxon>
        <taxon>Phasmatodea</taxon>
        <taxon>Timematodea</taxon>
        <taxon>Timematoidea</taxon>
        <taxon>Timematidae</taxon>
        <taxon>Timema</taxon>
    </lineage>
</organism>
<reference evidence="1" key="1">
    <citation type="submission" date="2020-11" db="EMBL/GenBank/DDBJ databases">
        <authorList>
            <person name="Tran Van P."/>
        </authorList>
    </citation>
    <scope>NUCLEOTIDE SEQUENCE</scope>
</reference>
<accession>A0A7R9DPL3</accession>
<proteinExistence type="predicted"/>
<protein>
    <submittedName>
        <fullName evidence="1">Uncharacterized protein</fullName>
    </submittedName>
</protein>